<accession>A0ABU0RCY5</accession>
<evidence type="ECO:0000313" key="1">
    <source>
        <dbReference type="EMBL" id="MDQ0895934.1"/>
    </source>
</evidence>
<organism evidence="1 2">
    <name type="scientific">Agromyces ramosus</name>
    <dbReference type="NCBI Taxonomy" id="33879"/>
    <lineage>
        <taxon>Bacteria</taxon>
        <taxon>Bacillati</taxon>
        <taxon>Actinomycetota</taxon>
        <taxon>Actinomycetes</taxon>
        <taxon>Micrococcales</taxon>
        <taxon>Microbacteriaceae</taxon>
        <taxon>Agromyces</taxon>
    </lineage>
</organism>
<protein>
    <submittedName>
        <fullName evidence="1">M6 family metalloprotease-like protein</fullName>
    </submittedName>
</protein>
<sequence length="723" mass="77382">MKRHDPVKRLKERRRIGRGRTGIAVAAAAGVIALATVSNSTAMAAPPDAFDPSVLGPMDSQSWENMDDMTWDDYVGVPGTDWANDVEGSERQFNGAIVLLDFENQPFLVTQPEGTHAFGDPSGLANGLDREQVPGFYLDLLNKPSELNHGRTINEYWMEQSGGRLSVQMEAFGPYQLPGNIEEYGLNDSFNKPNAAFCPQGLSCNKNIRTDALPLWGADIGSADPLTQFDQVFYVTAGHDESATWEEFGQMLFEHPEDVTDDFGPPRDENGIALDQNGAPMANWAKTRYIPWTSWAAAVNHWPNANFASNGRAGNSTQAESSGMGTYAHEFSHILGISDNYGNPYGTEAADGGPLRDTSGPFDILARGTFNGPGGTHERWSVPSVAGGSQPSGVALRNRINLGIIDESSYLNLQESELDSLGSIVTNVVSRAVMRPGELTGINLVFDKPGAAPADDSTGTCTRRAKFDCDGGSFDNYTVEVIDRMGTDSFQPDHGVMIAKTKNQDRNPFIWTIDANPQDIATVDYVRPDGTPIMITRGDQRQLNDALFHAGNDSGSEFEYVDTANGLHFYIVNVQRDEAGILAYDVAVRSTVSAGPQARGVDLGEAVVNGNLASLHGQAQANGTAIAQCAVPLTNTGGAVEDAKANSDIYRLATSIEGRGWSVHTPSSIVTATAGETISVPVYASRGADAARDATVTITATSENDPSATETLTCEIDAPGNAR</sequence>
<gene>
    <name evidence="1" type="ORF">QFZ26_003489</name>
</gene>
<proteinExistence type="predicted"/>
<name>A0ABU0RCY5_9MICO</name>
<dbReference type="Proteomes" id="UP001239083">
    <property type="component" value="Unassembled WGS sequence"/>
</dbReference>
<reference evidence="1 2" key="1">
    <citation type="submission" date="2023-07" db="EMBL/GenBank/DDBJ databases">
        <title>Comparative genomics of wheat-associated soil bacteria to identify genetic determinants of phenazine resistance.</title>
        <authorList>
            <person name="Mouncey N."/>
        </authorList>
    </citation>
    <scope>NUCLEOTIDE SEQUENCE [LARGE SCALE GENOMIC DNA]</scope>
    <source>
        <strain evidence="1 2">V3I3</strain>
    </source>
</reference>
<comment type="caution">
    <text evidence="1">The sequence shown here is derived from an EMBL/GenBank/DDBJ whole genome shotgun (WGS) entry which is preliminary data.</text>
</comment>
<keyword evidence="2" id="KW-1185">Reference proteome</keyword>
<evidence type="ECO:0000313" key="2">
    <source>
        <dbReference type="Proteomes" id="UP001239083"/>
    </source>
</evidence>
<dbReference type="EMBL" id="JAUSYY010000001">
    <property type="protein sequence ID" value="MDQ0895934.1"/>
    <property type="molecule type" value="Genomic_DNA"/>
</dbReference>